<gene>
    <name evidence="2" type="ORF">AXG93_4123s1060</name>
</gene>
<dbReference type="InterPro" id="IPR044852">
    <property type="entry name" value="WBP2-like"/>
</dbReference>
<dbReference type="SUPFAM" id="SSF50729">
    <property type="entry name" value="PH domain-like"/>
    <property type="match status" value="1"/>
</dbReference>
<organism evidence="2 3">
    <name type="scientific">Marchantia polymorpha subsp. ruderalis</name>
    <dbReference type="NCBI Taxonomy" id="1480154"/>
    <lineage>
        <taxon>Eukaryota</taxon>
        <taxon>Viridiplantae</taxon>
        <taxon>Streptophyta</taxon>
        <taxon>Embryophyta</taxon>
        <taxon>Marchantiophyta</taxon>
        <taxon>Marchantiopsida</taxon>
        <taxon>Marchantiidae</taxon>
        <taxon>Marchantiales</taxon>
        <taxon>Marchantiaceae</taxon>
        <taxon>Marchantia</taxon>
    </lineage>
</organism>
<evidence type="ECO:0008006" key="4">
    <source>
        <dbReference type="Google" id="ProtNLM"/>
    </source>
</evidence>
<dbReference type="AlphaFoldDB" id="A0A176WL21"/>
<dbReference type="EMBL" id="LVLJ01000663">
    <property type="protein sequence ID" value="OAE33331.1"/>
    <property type="molecule type" value="Genomic_DNA"/>
</dbReference>
<accession>A0A176WL21</accession>
<protein>
    <recommendedName>
        <fullName evidence="4">GRAM domain-containing protein</fullName>
    </recommendedName>
</protein>
<dbReference type="PANTHER" id="PTHR31606:SF1">
    <property type="entry name" value="WW DOMAIN BINDING PROTEIN 2, ISOFORM E"/>
    <property type="match status" value="1"/>
</dbReference>
<dbReference type="GO" id="GO:0003713">
    <property type="term" value="F:transcription coactivator activity"/>
    <property type="evidence" value="ECO:0007669"/>
    <property type="project" value="InterPro"/>
</dbReference>
<keyword evidence="3" id="KW-1185">Reference proteome</keyword>
<feature type="region of interest" description="Disordered" evidence="1">
    <location>
        <begin position="1"/>
        <end position="23"/>
    </location>
</feature>
<comment type="caution">
    <text evidence="2">The sequence shown here is derived from an EMBL/GenBank/DDBJ whole genome shotgun (WGS) entry which is preliminary data.</text>
</comment>
<evidence type="ECO:0000313" key="3">
    <source>
        <dbReference type="Proteomes" id="UP000077202"/>
    </source>
</evidence>
<dbReference type="PANTHER" id="PTHR31606">
    <property type="entry name" value="WW DOMAIN BINDING PROTEIN 2, ISOFORM E"/>
    <property type="match status" value="1"/>
</dbReference>
<name>A0A176WL21_MARPO</name>
<evidence type="ECO:0000256" key="1">
    <source>
        <dbReference type="SAM" id="MobiDB-lite"/>
    </source>
</evidence>
<dbReference type="GO" id="GO:0031490">
    <property type="term" value="F:chromatin DNA binding"/>
    <property type="evidence" value="ECO:0007669"/>
    <property type="project" value="TreeGrafter"/>
</dbReference>
<dbReference type="CDD" id="cd13214">
    <property type="entry name" value="PH-GRAM_WBP2"/>
    <property type="match status" value="1"/>
</dbReference>
<reference evidence="2" key="1">
    <citation type="submission" date="2016-03" db="EMBL/GenBank/DDBJ databases">
        <title>Mechanisms controlling the formation of the plant cell surface in tip-growing cells are functionally conserved among land plants.</title>
        <authorList>
            <person name="Honkanen S."/>
            <person name="Jones V.A."/>
            <person name="Morieri G."/>
            <person name="Champion C."/>
            <person name="Hetherington A.J."/>
            <person name="Kelly S."/>
            <person name="Saint-Marcoux D."/>
            <person name="Proust H."/>
            <person name="Prescott H."/>
            <person name="Dolan L."/>
        </authorList>
    </citation>
    <scope>NUCLEOTIDE SEQUENCE [LARGE SCALE GENOMIC DNA]</scope>
    <source>
        <tissue evidence="2">Whole gametophyte</tissue>
    </source>
</reference>
<dbReference type="Proteomes" id="UP000077202">
    <property type="component" value="Unassembled WGS sequence"/>
</dbReference>
<sequence>MVTAAEDVESEESGPAGRQVAPAEVVVKRSAEGMGRPLSLSARILPLPASSTTSVGAEEWREKERERERGRGRFGGSDWWVGGTQSRALILIAAMAVNPPLFGNGTPIPFVDEMFVLTRDSVEFNVDHPYSPGSKFSAKGSLLISNFRVVFVATKPVGNIAAYDLPLLYIHDEKFNQPILFCNNLSGKVHPVVPDGEHPSLYKVSSFKILFKEGGVGTFVPLFFGLLRSVRAANVESVNVSAPPANPLPSEQAPVEDMIRHAYIDPNDPTRVYLQQPFDTQPSLRRRTYKAYAPEEGQL</sequence>
<proteinExistence type="predicted"/>
<evidence type="ECO:0000313" key="2">
    <source>
        <dbReference type="EMBL" id="OAE33331.1"/>
    </source>
</evidence>
<dbReference type="GO" id="GO:0005634">
    <property type="term" value="C:nucleus"/>
    <property type="evidence" value="ECO:0007669"/>
    <property type="project" value="TreeGrafter"/>
</dbReference>
<feature type="compositionally biased region" description="Acidic residues" evidence="1">
    <location>
        <begin position="1"/>
        <end position="12"/>
    </location>
</feature>